<feature type="transmembrane region" description="Helical" evidence="2">
    <location>
        <begin position="44"/>
        <end position="75"/>
    </location>
</feature>
<keyword evidence="2" id="KW-0472">Membrane</keyword>
<dbReference type="Pfam" id="PF01478">
    <property type="entry name" value="Peptidase_A24"/>
    <property type="match status" value="1"/>
</dbReference>
<keyword evidence="2" id="KW-1133">Transmembrane helix</keyword>
<feature type="domain" description="Prepilin type IV endopeptidase peptidase" evidence="3">
    <location>
        <begin position="66"/>
        <end position="174"/>
    </location>
</feature>
<proteinExistence type="inferred from homology"/>
<evidence type="ECO:0000259" key="3">
    <source>
        <dbReference type="Pfam" id="PF01478"/>
    </source>
</evidence>
<comment type="similarity">
    <text evidence="1">Belongs to the peptidase A24 family.</text>
</comment>
<dbReference type="PANTHER" id="PTHR30487:SF0">
    <property type="entry name" value="PREPILIN LEADER PEPTIDASE_N-METHYLTRANSFERASE-RELATED"/>
    <property type="match status" value="1"/>
</dbReference>
<sequence>MHTWIIVAAASAGLAVGWSAAPMAGPYVDGVSRANRTAMAVATAAGWGVLGGLLGSSVLLAALLYLAGVGTLLAFIDLRVERLPDRFTLPSYGVASALLALAVPFTEGGVGRLVHACAGMAALFALFAVQAVLVPGGIGLGDVKLAGVLGLYLGWFGAATWWTGLLTMYLLGGVAAFAVMAVRRSRAGSIPFGPSMLLGTLAAIMLELPGS</sequence>
<name>A0ABW0ZQY3_9ACTN</name>
<evidence type="ECO:0000256" key="2">
    <source>
        <dbReference type="SAM" id="Phobius"/>
    </source>
</evidence>
<keyword evidence="5" id="KW-1185">Reference proteome</keyword>
<evidence type="ECO:0000313" key="4">
    <source>
        <dbReference type="EMBL" id="MFC5745651.1"/>
    </source>
</evidence>
<organism evidence="4 5">
    <name type="scientific">Actinomadura rugatobispora</name>
    <dbReference type="NCBI Taxonomy" id="1994"/>
    <lineage>
        <taxon>Bacteria</taxon>
        <taxon>Bacillati</taxon>
        <taxon>Actinomycetota</taxon>
        <taxon>Actinomycetes</taxon>
        <taxon>Streptosporangiales</taxon>
        <taxon>Thermomonosporaceae</taxon>
        <taxon>Actinomadura</taxon>
    </lineage>
</organism>
<dbReference type="RefSeq" id="WP_378281275.1">
    <property type="nucleotide sequence ID" value="NZ_JBHSON010000009.1"/>
</dbReference>
<dbReference type="GO" id="GO:0004190">
    <property type="term" value="F:aspartic-type endopeptidase activity"/>
    <property type="evidence" value="ECO:0007669"/>
    <property type="project" value="UniProtKB-EC"/>
</dbReference>
<evidence type="ECO:0000256" key="1">
    <source>
        <dbReference type="ARBA" id="ARBA00005801"/>
    </source>
</evidence>
<evidence type="ECO:0000313" key="5">
    <source>
        <dbReference type="Proteomes" id="UP001596074"/>
    </source>
</evidence>
<dbReference type="Proteomes" id="UP001596074">
    <property type="component" value="Unassembled WGS sequence"/>
</dbReference>
<accession>A0ABW0ZQY3</accession>
<dbReference type="EC" id="3.4.23.43" evidence="4"/>
<dbReference type="InterPro" id="IPR000045">
    <property type="entry name" value="Prepilin_IV_endopep_pep"/>
</dbReference>
<protein>
    <submittedName>
        <fullName evidence="4">Prepilin peptidase</fullName>
        <ecNumber evidence="4">3.4.23.43</ecNumber>
    </submittedName>
</protein>
<keyword evidence="2" id="KW-0812">Transmembrane</keyword>
<comment type="caution">
    <text evidence="4">The sequence shown here is derived from an EMBL/GenBank/DDBJ whole genome shotgun (WGS) entry which is preliminary data.</text>
</comment>
<dbReference type="InterPro" id="IPR050882">
    <property type="entry name" value="Prepilin_peptidase/N-MTase"/>
</dbReference>
<reference evidence="5" key="1">
    <citation type="journal article" date="2019" name="Int. J. Syst. Evol. Microbiol.">
        <title>The Global Catalogue of Microorganisms (GCM) 10K type strain sequencing project: providing services to taxonomists for standard genome sequencing and annotation.</title>
        <authorList>
            <consortium name="The Broad Institute Genomics Platform"/>
            <consortium name="The Broad Institute Genome Sequencing Center for Infectious Disease"/>
            <person name="Wu L."/>
            <person name="Ma J."/>
        </authorList>
    </citation>
    <scope>NUCLEOTIDE SEQUENCE [LARGE SCALE GENOMIC DNA]</scope>
    <source>
        <strain evidence="5">KCTC 42087</strain>
    </source>
</reference>
<dbReference type="Gene3D" id="1.20.120.1220">
    <property type="match status" value="1"/>
</dbReference>
<feature type="transmembrane region" description="Helical" evidence="2">
    <location>
        <begin position="87"/>
        <end position="106"/>
    </location>
</feature>
<gene>
    <name evidence="4" type="ORF">ACFPZN_08540</name>
</gene>
<keyword evidence="4" id="KW-0378">Hydrolase</keyword>
<feature type="transmembrane region" description="Helical" evidence="2">
    <location>
        <begin position="161"/>
        <end position="182"/>
    </location>
</feature>
<dbReference type="EMBL" id="JBHSON010000009">
    <property type="protein sequence ID" value="MFC5745651.1"/>
    <property type="molecule type" value="Genomic_DNA"/>
</dbReference>
<feature type="transmembrane region" description="Helical" evidence="2">
    <location>
        <begin position="112"/>
        <end position="129"/>
    </location>
</feature>
<dbReference type="PANTHER" id="PTHR30487">
    <property type="entry name" value="TYPE 4 PREPILIN-LIKE PROTEINS LEADER PEPTIDE-PROCESSING ENZYME"/>
    <property type="match status" value="1"/>
</dbReference>
<feature type="transmembrane region" description="Helical" evidence="2">
    <location>
        <begin position="189"/>
        <end position="206"/>
    </location>
</feature>